<dbReference type="EMBL" id="FRBL01000004">
    <property type="protein sequence ID" value="SHL59015.1"/>
    <property type="molecule type" value="Genomic_DNA"/>
</dbReference>
<organism evidence="2 3">
    <name type="scientific">Chitinophaga jiangningensis</name>
    <dbReference type="NCBI Taxonomy" id="1419482"/>
    <lineage>
        <taxon>Bacteria</taxon>
        <taxon>Pseudomonadati</taxon>
        <taxon>Bacteroidota</taxon>
        <taxon>Chitinophagia</taxon>
        <taxon>Chitinophagales</taxon>
        <taxon>Chitinophagaceae</taxon>
        <taxon>Chitinophaga</taxon>
    </lineage>
</organism>
<dbReference type="AlphaFoldDB" id="A0A1M7BVE8"/>
<dbReference type="Proteomes" id="UP000184420">
    <property type="component" value="Unassembled WGS sequence"/>
</dbReference>
<feature type="signal peptide" evidence="1">
    <location>
        <begin position="1"/>
        <end position="19"/>
    </location>
</feature>
<evidence type="ECO:0000313" key="2">
    <source>
        <dbReference type="EMBL" id="SHL59015.1"/>
    </source>
</evidence>
<gene>
    <name evidence="2" type="ORF">SAMN05444266_10492</name>
</gene>
<evidence type="ECO:0000256" key="1">
    <source>
        <dbReference type="SAM" id="SignalP"/>
    </source>
</evidence>
<accession>A0A1M7BVE8</accession>
<sequence>MRFLLPFLAGIFAAAGSYAQSDVVLKKKTLGDSVLLPTRELILPDPFNGEKALEALFPGRHYNLSTTYKNEMVNWTCPTCKAVKYPDANADEVLPFPYKNGVATRLINTMDFSDSTGMQYKVISFNHSEFEEDGFQTSRFTGGLLGLAKFVKTAEGWKLRMYAPAIKAYGAFSQAPTPKPLLIGQDQYAFVIKHSNGPGGGPFYSTLYMIAGINGTYQQIMEAYATEKTGGDPEEGDLSKWTSTYSAPVSDKKYFRDIIVTTKGNYDTADLDGFPEEVARQLKKSKKAGKFTMVQLFVYKAKGYELQPGIQVKVI</sequence>
<reference evidence="2 3" key="1">
    <citation type="submission" date="2016-11" db="EMBL/GenBank/DDBJ databases">
        <authorList>
            <person name="Jaros S."/>
            <person name="Januszkiewicz K."/>
            <person name="Wedrychowicz H."/>
        </authorList>
    </citation>
    <scope>NUCLEOTIDE SEQUENCE [LARGE SCALE GENOMIC DNA]</scope>
    <source>
        <strain evidence="2 3">DSM 27406</strain>
    </source>
</reference>
<proteinExistence type="predicted"/>
<keyword evidence="3" id="KW-1185">Reference proteome</keyword>
<feature type="chain" id="PRO_5013087876" evidence="1">
    <location>
        <begin position="20"/>
        <end position="315"/>
    </location>
</feature>
<dbReference type="OrthoDB" id="744342at2"/>
<dbReference type="RefSeq" id="WP_073080652.1">
    <property type="nucleotide sequence ID" value="NZ_FRBL01000004.1"/>
</dbReference>
<keyword evidence="1" id="KW-0732">Signal</keyword>
<evidence type="ECO:0000313" key="3">
    <source>
        <dbReference type="Proteomes" id="UP000184420"/>
    </source>
</evidence>
<name>A0A1M7BVE8_9BACT</name>
<protein>
    <submittedName>
        <fullName evidence="2">Uncharacterized protein</fullName>
    </submittedName>
</protein>